<evidence type="ECO:0000313" key="2">
    <source>
        <dbReference type="EnsemblPlants" id="OMERI03G29370.3"/>
    </source>
</evidence>
<feature type="compositionally biased region" description="Low complexity" evidence="1">
    <location>
        <begin position="1"/>
        <end position="13"/>
    </location>
</feature>
<keyword evidence="3" id="KW-1185">Reference proteome</keyword>
<reference evidence="2" key="1">
    <citation type="submission" date="2015-04" db="UniProtKB">
        <authorList>
            <consortium name="EnsemblPlants"/>
        </authorList>
    </citation>
    <scope>IDENTIFICATION</scope>
</reference>
<accession>A0A0E0D5Z5</accession>
<reference evidence="2" key="2">
    <citation type="submission" date="2018-05" db="EMBL/GenBank/DDBJ databases">
        <title>OmerRS3 (Oryza meridionalis Reference Sequence Version 3).</title>
        <authorList>
            <person name="Zhang J."/>
            <person name="Kudrna D."/>
            <person name="Lee S."/>
            <person name="Talag J."/>
            <person name="Welchert J."/>
            <person name="Wing R.A."/>
        </authorList>
    </citation>
    <scope>NUCLEOTIDE SEQUENCE [LARGE SCALE GENOMIC DNA]</scope>
    <source>
        <strain evidence="2">cv. OR44</strain>
    </source>
</reference>
<proteinExistence type="predicted"/>
<dbReference type="EnsemblPlants" id="OMERI03G29370.3">
    <property type="protein sequence ID" value="OMERI03G29370.3"/>
    <property type="gene ID" value="OMERI03G29370"/>
</dbReference>
<feature type="region of interest" description="Disordered" evidence="1">
    <location>
        <begin position="1"/>
        <end position="27"/>
    </location>
</feature>
<feature type="region of interest" description="Disordered" evidence="1">
    <location>
        <begin position="51"/>
        <end position="74"/>
    </location>
</feature>
<evidence type="ECO:0000256" key="1">
    <source>
        <dbReference type="SAM" id="MobiDB-lite"/>
    </source>
</evidence>
<name>A0A0E0D5Z5_9ORYZ</name>
<sequence length="74" mass="7459">MTVSSSAASSGAAEDGGSGARRLSHPLSTCGMGQIERRRCWADAAAALGKAVHSSSSSSVATRARPEQQLGSQI</sequence>
<dbReference type="HOGENOM" id="CLU_2691924_0_0_1"/>
<dbReference type="Proteomes" id="UP000008021">
    <property type="component" value="Chromosome 3"/>
</dbReference>
<evidence type="ECO:0000313" key="3">
    <source>
        <dbReference type="Proteomes" id="UP000008021"/>
    </source>
</evidence>
<dbReference type="AlphaFoldDB" id="A0A0E0D5Z5"/>
<organism evidence="2">
    <name type="scientific">Oryza meridionalis</name>
    <dbReference type="NCBI Taxonomy" id="40149"/>
    <lineage>
        <taxon>Eukaryota</taxon>
        <taxon>Viridiplantae</taxon>
        <taxon>Streptophyta</taxon>
        <taxon>Embryophyta</taxon>
        <taxon>Tracheophyta</taxon>
        <taxon>Spermatophyta</taxon>
        <taxon>Magnoliopsida</taxon>
        <taxon>Liliopsida</taxon>
        <taxon>Poales</taxon>
        <taxon>Poaceae</taxon>
        <taxon>BOP clade</taxon>
        <taxon>Oryzoideae</taxon>
        <taxon>Oryzeae</taxon>
        <taxon>Oryzinae</taxon>
        <taxon>Oryza</taxon>
    </lineage>
</organism>
<protein>
    <submittedName>
        <fullName evidence="2">Uncharacterized protein</fullName>
    </submittedName>
</protein>
<dbReference type="Gramene" id="OMERI03G29370.3">
    <property type="protein sequence ID" value="OMERI03G29370.3"/>
    <property type="gene ID" value="OMERI03G29370"/>
</dbReference>